<dbReference type="Proteomes" id="UP000005475">
    <property type="component" value="Unassembled WGS sequence"/>
</dbReference>
<comment type="caution">
    <text evidence="1">The sequence shown here is derived from an EMBL/GenBank/DDBJ whole genome shotgun (WGS) entry which is preliminary data.</text>
</comment>
<name>A0AAN3D861_BACO1</name>
<dbReference type="AlphaFoldDB" id="A0AAN3D861"/>
<gene>
    <name evidence="1" type="ORF">BACOVA_02401</name>
</gene>
<proteinExistence type="predicted"/>
<evidence type="ECO:0000313" key="2">
    <source>
        <dbReference type="Proteomes" id="UP000005475"/>
    </source>
</evidence>
<dbReference type="EMBL" id="AAXF02000048">
    <property type="protein sequence ID" value="EDO11901.1"/>
    <property type="molecule type" value="Genomic_DNA"/>
</dbReference>
<sequence>MLRSFYYTSQNPSNRLPSYPSEVFERIFCISFSVMN</sequence>
<reference evidence="1 2" key="1">
    <citation type="submission" date="2007-03" db="EMBL/GenBank/DDBJ databases">
        <authorList>
            <person name="Fulton L."/>
            <person name="Clifton S."/>
            <person name="Fulton B."/>
            <person name="Xu J."/>
            <person name="Minx P."/>
            <person name="Pepin K.H."/>
            <person name="Johnson M."/>
            <person name="Thiruvilangam P."/>
            <person name="Bhonagiri V."/>
            <person name="Nash W.E."/>
            <person name="Mardis E.R."/>
            <person name="Wilson R.K."/>
        </authorList>
    </citation>
    <scope>NUCLEOTIDE SEQUENCE [LARGE SCALE GENOMIC DNA]</scope>
    <source>
        <strain evidence="2">ATCC 8483 / DSM 1896 / JCM 5824 / BCRC 10623 / CCUG 4943 / NCTC 11153</strain>
    </source>
</reference>
<organism evidence="1 2">
    <name type="scientific">Bacteroides ovatus (strain ATCC 8483 / DSM 1896 / JCM 5824 / BCRC 10623 / CCUG 4943 / NCTC 11153)</name>
    <dbReference type="NCBI Taxonomy" id="411476"/>
    <lineage>
        <taxon>Bacteria</taxon>
        <taxon>Pseudomonadati</taxon>
        <taxon>Bacteroidota</taxon>
        <taxon>Bacteroidia</taxon>
        <taxon>Bacteroidales</taxon>
        <taxon>Bacteroidaceae</taxon>
        <taxon>Bacteroides</taxon>
    </lineage>
</organism>
<protein>
    <submittedName>
        <fullName evidence="1">Uncharacterized protein</fullName>
    </submittedName>
</protein>
<evidence type="ECO:0000313" key="1">
    <source>
        <dbReference type="EMBL" id="EDO11901.1"/>
    </source>
</evidence>
<accession>A0AAN3D861</accession>
<reference evidence="2" key="2">
    <citation type="submission" date="2007-04" db="EMBL/GenBank/DDBJ databases">
        <title>Draft genome sequence of Bacteroides ovatus (ATCC 8483).</title>
        <authorList>
            <person name="Sudarsanam P."/>
            <person name="Ley R."/>
            <person name="Guruge J."/>
            <person name="Turnbaugh P.J."/>
            <person name="Mahowald M."/>
            <person name="Liep D."/>
            <person name="Gordon J."/>
        </authorList>
    </citation>
    <scope>NUCLEOTIDE SEQUENCE [LARGE SCALE GENOMIC DNA]</scope>
    <source>
        <strain evidence="2">ATCC 8483 / DSM 1896 / JCM 5824 / BCRC 10623 / CCUG 4943 / NCTC 11153</strain>
    </source>
</reference>